<reference evidence="2" key="1">
    <citation type="journal article" date="2022" name="bioRxiv">
        <title>Sequencing and chromosome-scale assembly of the giantPleurodeles waltlgenome.</title>
        <authorList>
            <person name="Brown T."/>
            <person name="Elewa A."/>
            <person name="Iarovenko S."/>
            <person name="Subramanian E."/>
            <person name="Araus A.J."/>
            <person name="Petzold A."/>
            <person name="Susuki M."/>
            <person name="Suzuki K.-i.T."/>
            <person name="Hayashi T."/>
            <person name="Toyoda A."/>
            <person name="Oliveira C."/>
            <person name="Osipova E."/>
            <person name="Leigh N.D."/>
            <person name="Simon A."/>
            <person name="Yun M.H."/>
        </authorList>
    </citation>
    <scope>NUCLEOTIDE SEQUENCE</scope>
    <source>
        <strain evidence="2">20211129_DDA</strain>
        <tissue evidence="2">Liver</tissue>
    </source>
</reference>
<accession>A0AAV7N166</accession>
<comment type="caution">
    <text evidence="2">The sequence shown here is derived from an EMBL/GenBank/DDBJ whole genome shotgun (WGS) entry which is preliminary data.</text>
</comment>
<gene>
    <name evidence="2" type="ORF">NDU88_007106</name>
</gene>
<sequence length="181" mass="19523">MGAPDQGSVEVVAVLTPPWGMRLDSVLPDKSVIPRLRQLLAALGLLWQPEGGPLETTANLRSYARTAQQRVGPKKTLYQAPFPESGVRTSAHHVLPPGPNEACDTRYDERFQGLSLPMPGATHSAHHLLVLSGRGGECSSQLEQGINEELCVCCFKDTGQSPGDPQSTGELQSQFRPMQAL</sequence>
<feature type="region of interest" description="Disordered" evidence="1">
    <location>
        <begin position="160"/>
        <end position="181"/>
    </location>
</feature>
<keyword evidence="3" id="KW-1185">Reference proteome</keyword>
<evidence type="ECO:0000256" key="1">
    <source>
        <dbReference type="SAM" id="MobiDB-lite"/>
    </source>
</evidence>
<organism evidence="2 3">
    <name type="scientific">Pleurodeles waltl</name>
    <name type="common">Iberian ribbed newt</name>
    <dbReference type="NCBI Taxonomy" id="8319"/>
    <lineage>
        <taxon>Eukaryota</taxon>
        <taxon>Metazoa</taxon>
        <taxon>Chordata</taxon>
        <taxon>Craniata</taxon>
        <taxon>Vertebrata</taxon>
        <taxon>Euteleostomi</taxon>
        <taxon>Amphibia</taxon>
        <taxon>Batrachia</taxon>
        <taxon>Caudata</taxon>
        <taxon>Salamandroidea</taxon>
        <taxon>Salamandridae</taxon>
        <taxon>Pleurodelinae</taxon>
        <taxon>Pleurodeles</taxon>
    </lineage>
</organism>
<dbReference type="EMBL" id="JANPWB010000013">
    <property type="protein sequence ID" value="KAJ1109746.1"/>
    <property type="molecule type" value="Genomic_DNA"/>
</dbReference>
<dbReference type="Proteomes" id="UP001066276">
    <property type="component" value="Chromosome 9"/>
</dbReference>
<evidence type="ECO:0000313" key="3">
    <source>
        <dbReference type="Proteomes" id="UP001066276"/>
    </source>
</evidence>
<proteinExistence type="predicted"/>
<protein>
    <submittedName>
        <fullName evidence="2">Uncharacterized protein</fullName>
    </submittedName>
</protein>
<name>A0AAV7N166_PLEWA</name>
<evidence type="ECO:0000313" key="2">
    <source>
        <dbReference type="EMBL" id="KAJ1109746.1"/>
    </source>
</evidence>
<dbReference type="AlphaFoldDB" id="A0AAV7N166"/>